<organism evidence="3">
    <name type="scientific">Selaginella moellendorffii</name>
    <name type="common">Spikemoss</name>
    <dbReference type="NCBI Taxonomy" id="88036"/>
    <lineage>
        <taxon>Eukaryota</taxon>
        <taxon>Viridiplantae</taxon>
        <taxon>Streptophyta</taxon>
        <taxon>Embryophyta</taxon>
        <taxon>Tracheophyta</taxon>
        <taxon>Lycopodiopsida</taxon>
        <taxon>Selaginellales</taxon>
        <taxon>Selaginellaceae</taxon>
        <taxon>Selaginella</taxon>
    </lineage>
</organism>
<dbReference type="AlphaFoldDB" id="D8TD78"/>
<feature type="region of interest" description="Disordered" evidence="1">
    <location>
        <begin position="218"/>
        <end position="237"/>
    </location>
</feature>
<name>D8TD78_SELML</name>
<dbReference type="InParanoid" id="D8TD78"/>
<evidence type="ECO:0000313" key="2">
    <source>
        <dbReference type="EMBL" id="EFJ05372.1"/>
    </source>
</evidence>
<protein>
    <submittedName>
        <fullName evidence="2">Uncharacterized protein</fullName>
    </submittedName>
</protein>
<evidence type="ECO:0000313" key="3">
    <source>
        <dbReference type="Proteomes" id="UP000001514"/>
    </source>
</evidence>
<dbReference type="Gramene" id="EFJ05372">
    <property type="protein sequence ID" value="EFJ05372"/>
    <property type="gene ID" value="SELMODRAFT_449158"/>
</dbReference>
<dbReference type="KEGG" id="smo:SELMODRAFT_449158"/>
<evidence type="ECO:0000256" key="1">
    <source>
        <dbReference type="SAM" id="MobiDB-lite"/>
    </source>
</evidence>
<dbReference type="HOGENOM" id="CLU_1172379_0_0_1"/>
<keyword evidence="3" id="KW-1185">Reference proteome</keyword>
<sequence length="237" mass="27002">MAEGHHIYCCSPVLERSKEAIFKISRDQGVPVWKVRRVNAPGMLEPGELYVTHYRISNEIECAHALAALGCSEVMLVVEGIIRLEVEYNQGSSPRTDARLRTAISRTGARLFWEVAHSVASKYPDNLWLQKMLASDDARFQMIAAWSHVFTLRTERLSHPYNVIRGDLEIAAKALGVLHYVAQKCEENKVANRRNLSHLLRASLPFVEASVASHKKEVRRREEEESEAEMKKRLLLQ</sequence>
<proteinExistence type="predicted"/>
<dbReference type="EMBL" id="GL377727">
    <property type="protein sequence ID" value="EFJ05372.1"/>
    <property type="molecule type" value="Genomic_DNA"/>
</dbReference>
<gene>
    <name evidence="2" type="ORF">SELMODRAFT_449158</name>
</gene>
<feature type="compositionally biased region" description="Basic and acidic residues" evidence="1">
    <location>
        <begin position="219"/>
        <end position="237"/>
    </location>
</feature>
<accession>D8TD78</accession>
<reference evidence="2 3" key="1">
    <citation type="journal article" date="2011" name="Science">
        <title>The Selaginella genome identifies genetic changes associated with the evolution of vascular plants.</title>
        <authorList>
            <person name="Banks J.A."/>
            <person name="Nishiyama T."/>
            <person name="Hasebe M."/>
            <person name="Bowman J.L."/>
            <person name="Gribskov M."/>
            <person name="dePamphilis C."/>
            <person name="Albert V.A."/>
            <person name="Aono N."/>
            <person name="Aoyama T."/>
            <person name="Ambrose B.A."/>
            <person name="Ashton N.W."/>
            <person name="Axtell M.J."/>
            <person name="Barker E."/>
            <person name="Barker M.S."/>
            <person name="Bennetzen J.L."/>
            <person name="Bonawitz N.D."/>
            <person name="Chapple C."/>
            <person name="Cheng C."/>
            <person name="Correa L.G."/>
            <person name="Dacre M."/>
            <person name="DeBarry J."/>
            <person name="Dreyer I."/>
            <person name="Elias M."/>
            <person name="Engstrom E.M."/>
            <person name="Estelle M."/>
            <person name="Feng L."/>
            <person name="Finet C."/>
            <person name="Floyd S.K."/>
            <person name="Frommer W.B."/>
            <person name="Fujita T."/>
            <person name="Gramzow L."/>
            <person name="Gutensohn M."/>
            <person name="Harholt J."/>
            <person name="Hattori M."/>
            <person name="Heyl A."/>
            <person name="Hirai T."/>
            <person name="Hiwatashi Y."/>
            <person name="Ishikawa M."/>
            <person name="Iwata M."/>
            <person name="Karol K.G."/>
            <person name="Koehler B."/>
            <person name="Kolukisaoglu U."/>
            <person name="Kubo M."/>
            <person name="Kurata T."/>
            <person name="Lalonde S."/>
            <person name="Li K."/>
            <person name="Li Y."/>
            <person name="Litt A."/>
            <person name="Lyons E."/>
            <person name="Manning G."/>
            <person name="Maruyama T."/>
            <person name="Michael T.P."/>
            <person name="Mikami K."/>
            <person name="Miyazaki S."/>
            <person name="Morinaga S."/>
            <person name="Murata T."/>
            <person name="Mueller-Roeber B."/>
            <person name="Nelson D.R."/>
            <person name="Obara M."/>
            <person name="Oguri Y."/>
            <person name="Olmstead R.G."/>
            <person name="Onodera N."/>
            <person name="Petersen B.L."/>
            <person name="Pils B."/>
            <person name="Prigge M."/>
            <person name="Rensing S.A."/>
            <person name="Riano-Pachon D.M."/>
            <person name="Roberts A.W."/>
            <person name="Sato Y."/>
            <person name="Scheller H.V."/>
            <person name="Schulz B."/>
            <person name="Schulz C."/>
            <person name="Shakirov E.V."/>
            <person name="Shibagaki N."/>
            <person name="Shinohara N."/>
            <person name="Shippen D.E."/>
            <person name="Soerensen I."/>
            <person name="Sotooka R."/>
            <person name="Sugimoto N."/>
            <person name="Sugita M."/>
            <person name="Sumikawa N."/>
            <person name="Tanurdzic M."/>
            <person name="Theissen G."/>
            <person name="Ulvskov P."/>
            <person name="Wakazuki S."/>
            <person name="Weng J.K."/>
            <person name="Willats W.W."/>
            <person name="Wipf D."/>
            <person name="Wolf P.G."/>
            <person name="Yang L."/>
            <person name="Zimmer A.D."/>
            <person name="Zhu Q."/>
            <person name="Mitros T."/>
            <person name="Hellsten U."/>
            <person name="Loque D."/>
            <person name="Otillar R."/>
            <person name="Salamov A."/>
            <person name="Schmutz J."/>
            <person name="Shapiro H."/>
            <person name="Lindquist E."/>
            <person name="Lucas S."/>
            <person name="Rokhsar D."/>
            <person name="Grigoriev I.V."/>
        </authorList>
    </citation>
    <scope>NUCLEOTIDE SEQUENCE [LARGE SCALE GENOMIC DNA]</scope>
</reference>
<dbReference type="Proteomes" id="UP000001514">
    <property type="component" value="Unassembled WGS sequence"/>
</dbReference>